<protein>
    <submittedName>
        <fullName evidence="2">Uncharacterized protein</fullName>
    </submittedName>
</protein>
<feature type="chain" id="PRO_5045776035" evidence="1">
    <location>
        <begin position="23"/>
        <end position="125"/>
    </location>
</feature>
<comment type="caution">
    <text evidence="2">The sequence shown here is derived from an EMBL/GenBank/DDBJ whole genome shotgun (WGS) entry which is preliminary data.</text>
</comment>
<name>A0ABX4I035_9GAMM</name>
<dbReference type="EMBL" id="LRFG02000003">
    <property type="protein sequence ID" value="PCO05275.1"/>
    <property type="molecule type" value="Genomic_DNA"/>
</dbReference>
<dbReference type="RefSeq" id="WP_067084812.1">
    <property type="nucleotide sequence ID" value="NZ_LRFG02000003.1"/>
</dbReference>
<evidence type="ECO:0000313" key="3">
    <source>
        <dbReference type="Proteomes" id="UP000218427"/>
    </source>
</evidence>
<gene>
    <name evidence="2" type="ORF">AWR36_011175</name>
</gene>
<proteinExistence type="predicted"/>
<accession>A0ABX4I035</accession>
<reference evidence="2" key="1">
    <citation type="submission" date="2017-08" db="EMBL/GenBank/DDBJ databases">
        <title>Microbulbifer marisrubri sp. nov., a halophilic alphaproteobacterium isolated from marine sediment of the Yellow Sea, China.</title>
        <authorList>
            <person name="Zhang G."/>
            <person name="Xiong Q."/>
        </authorList>
    </citation>
    <scope>NUCLEOTIDE SEQUENCE [LARGE SCALE GENOMIC DNA]</scope>
    <source>
        <strain evidence="2">WRN-8</strain>
    </source>
</reference>
<evidence type="ECO:0000256" key="1">
    <source>
        <dbReference type="SAM" id="SignalP"/>
    </source>
</evidence>
<sequence length="125" mass="13584">MIRLFKASVPSMLLLVLMFSVAQTQAQEVEGEDPALNPALKKAGNLALRITADYVGVPQDRLRLQSVEPVQWEDSSLGCPKPGRRYLPAVIDGYKAVVSHGSRQYDVHIADGRGAVCEGVLRKGP</sequence>
<evidence type="ECO:0000313" key="2">
    <source>
        <dbReference type="EMBL" id="PCO05275.1"/>
    </source>
</evidence>
<feature type="signal peptide" evidence="1">
    <location>
        <begin position="1"/>
        <end position="22"/>
    </location>
</feature>
<keyword evidence="3" id="KW-1185">Reference proteome</keyword>
<keyword evidence="1" id="KW-0732">Signal</keyword>
<organism evidence="2 3">
    <name type="scientific">Microbulbifer flavimaris</name>
    <dbReference type="NCBI Taxonomy" id="1781068"/>
    <lineage>
        <taxon>Bacteria</taxon>
        <taxon>Pseudomonadati</taxon>
        <taxon>Pseudomonadota</taxon>
        <taxon>Gammaproteobacteria</taxon>
        <taxon>Cellvibrionales</taxon>
        <taxon>Microbulbiferaceae</taxon>
        <taxon>Microbulbifer</taxon>
    </lineage>
</organism>
<dbReference type="Proteomes" id="UP000218427">
    <property type="component" value="Unassembled WGS sequence"/>
</dbReference>